<reference evidence="6 7" key="1">
    <citation type="submission" date="2016-10" db="EMBL/GenBank/DDBJ databases">
        <authorList>
            <person name="de Groot N.N."/>
        </authorList>
    </citation>
    <scope>NUCLEOTIDE SEQUENCE [LARGE SCALE GENOMIC DNA]</scope>
    <source>
        <strain evidence="6 7">CPCC 202808</strain>
    </source>
</reference>
<dbReference type="Proteomes" id="UP000533017">
    <property type="component" value="Unassembled WGS sequence"/>
</dbReference>
<dbReference type="Gene3D" id="1.20.120.530">
    <property type="entry name" value="GntR ligand-binding domain-like"/>
    <property type="match status" value="1"/>
</dbReference>
<evidence type="ECO:0000256" key="2">
    <source>
        <dbReference type="ARBA" id="ARBA00023125"/>
    </source>
</evidence>
<dbReference type="InterPro" id="IPR011711">
    <property type="entry name" value="GntR_C"/>
</dbReference>
<evidence type="ECO:0000256" key="1">
    <source>
        <dbReference type="ARBA" id="ARBA00023015"/>
    </source>
</evidence>
<dbReference type="PANTHER" id="PTHR43537:SF44">
    <property type="entry name" value="GNTR FAMILY REGULATORY PROTEIN"/>
    <property type="match status" value="1"/>
</dbReference>
<dbReference type="InterPro" id="IPR036390">
    <property type="entry name" value="WH_DNA-bd_sf"/>
</dbReference>
<dbReference type="AlphaFoldDB" id="A0A1I2KID4"/>
<dbReference type="CDD" id="cd07377">
    <property type="entry name" value="WHTH_GntR"/>
    <property type="match status" value="1"/>
</dbReference>
<keyword evidence="2" id="KW-0238">DNA-binding</keyword>
<dbReference type="Gene3D" id="1.10.10.10">
    <property type="entry name" value="Winged helix-like DNA-binding domain superfamily/Winged helix DNA-binding domain"/>
    <property type="match status" value="1"/>
</dbReference>
<sequence>MSPHTRDSLSTHLLDEILAGRIASGTKLPPERELARRFGLSRPIVREVLRGLAERGFVEILPSRGTYVREAQASDGARSLDTSYRRRNTTVRELTEARSMLETQAAALAATNATEVEVEAMRRCLDDLKITTYVLEQARLDLAFHALVMHAGHNTVLESMYASITTLTFELMLRSLSDRQVRQAGTPRHDPIWEAIRDHDAAAAAEAMRVHLEAAEELYGTDLDRGVDQVAQRELQRMLGPAASLEGLLEEVARRQAAFIRAPSTSSPLSTPSAPLTT</sequence>
<dbReference type="InterPro" id="IPR000524">
    <property type="entry name" value="Tscrpt_reg_HTH_GntR"/>
</dbReference>
<dbReference type="InterPro" id="IPR008920">
    <property type="entry name" value="TF_FadR/GntR_C"/>
</dbReference>
<dbReference type="RefSeq" id="WP_139238775.1">
    <property type="nucleotide sequence ID" value="NZ_FOOI01000001.1"/>
</dbReference>
<dbReference type="PANTHER" id="PTHR43537">
    <property type="entry name" value="TRANSCRIPTIONAL REGULATOR, GNTR FAMILY"/>
    <property type="match status" value="1"/>
</dbReference>
<accession>A0A1I2KID4</accession>
<dbReference type="GO" id="GO:0003677">
    <property type="term" value="F:DNA binding"/>
    <property type="evidence" value="ECO:0007669"/>
    <property type="project" value="UniProtKB-KW"/>
</dbReference>
<dbReference type="SMART" id="SM00345">
    <property type="entry name" value="HTH_GNTR"/>
    <property type="match status" value="1"/>
</dbReference>
<dbReference type="SUPFAM" id="SSF48008">
    <property type="entry name" value="GntR ligand-binding domain-like"/>
    <property type="match status" value="1"/>
</dbReference>
<keyword evidence="1" id="KW-0805">Transcription regulation</keyword>
<name>A0A1I2KID4_9ACTN</name>
<evidence type="ECO:0000313" key="8">
    <source>
        <dbReference type="Proteomes" id="UP000533017"/>
    </source>
</evidence>
<dbReference type="PRINTS" id="PR00035">
    <property type="entry name" value="HTHGNTR"/>
</dbReference>
<dbReference type="Pfam" id="PF07729">
    <property type="entry name" value="FCD"/>
    <property type="match status" value="1"/>
</dbReference>
<dbReference type="STRING" id="504797.SAMN05421678_101294"/>
<dbReference type="Pfam" id="PF00392">
    <property type="entry name" value="GntR"/>
    <property type="match status" value="1"/>
</dbReference>
<keyword evidence="8" id="KW-1185">Reference proteome</keyword>
<evidence type="ECO:0000256" key="3">
    <source>
        <dbReference type="ARBA" id="ARBA00023163"/>
    </source>
</evidence>
<reference evidence="5 8" key="2">
    <citation type="submission" date="2020-07" db="EMBL/GenBank/DDBJ databases">
        <title>Sequencing the genomes of 1000 actinobacteria strains.</title>
        <authorList>
            <person name="Klenk H.-P."/>
        </authorList>
    </citation>
    <scope>NUCLEOTIDE SEQUENCE [LARGE SCALE GENOMIC DNA]</scope>
    <source>
        <strain evidence="5 8">DSM 45117</strain>
    </source>
</reference>
<evidence type="ECO:0000313" key="6">
    <source>
        <dbReference type="EMBL" id="SFF66098.1"/>
    </source>
</evidence>
<evidence type="ECO:0000313" key="7">
    <source>
        <dbReference type="Proteomes" id="UP000199052"/>
    </source>
</evidence>
<keyword evidence="6" id="KW-0670">Pyruvate</keyword>
<proteinExistence type="predicted"/>
<evidence type="ECO:0000259" key="4">
    <source>
        <dbReference type="PROSITE" id="PS50949"/>
    </source>
</evidence>
<dbReference type="GO" id="GO:0003700">
    <property type="term" value="F:DNA-binding transcription factor activity"/>
    <property type="evidence" value="ECO:0007669"/>
    <property type="project" value="InterPro"/>
</dbReference>
<dbReference type="EMBL" id="FOOI01000001">
    <property type="protein sequence ID" value="SFF66098.1"/>
    <property type="molecule type" value="Genomic_DNA"/>
</dbReference>
<dbReference type="SUPFAM" id="SSF46785">
    <property type="entry name" value="Winged helix' DNA-binding domain"/>
    <property type="match status" value="1"/>
</dbReference>
<dbReference type="EMBL" id="JACBZA010000001">
    <property type="protein sequence ID" value="NYH81210.1"/>
    <property type="molecule type" value="Genomic_DNA"/>
</dbReference>
<gene>
    <name evidence="5" type="ORF">FHR37_000061</name>
    <name evidence="6" type="ORF">SAMN05421678_101294</name>
</gene>
<feature type="domain" description="HTH gntR-type" evidence="4">
    <location>
        <begin position="3"/>
        <end position="71"/>
    </location>
</feature>
<evidence type="ECO:0000313" key="5">
    <source>
        <dbReference type="EMBL" id="NYH81210.1"/>
    </source>
</evidence>
<protein>
    <submittedName>
        <fullName evidence="6">GntR family transcriptional regulator, transcriptional repressor for pyruvate dehydrogenase complex</fullName>
    </submittedName>
    <submittedName>
        <fullName evidence="5">GntR family transcriptional repressor for pyruvate dehydrogenase complex</fullName>
    </submittedName>
</protein>
<dbReference type="InterPro" id="IPR036388">
    <property type="entry name" value="WH-like_DNA-bd_sf"/>
</dbReference>
<dbReference type="Proteomes" id="UP000199052">
    <property type="component" value="Unassembled WGS sequence"/>
</dbReference>
<dbReference type="SMART" id="SM00895">
    <property type="entry name" value="FCD"/>
    <property type="match status" value="1"/>
</dbReference>
<organism evidence="6 7">
    <name type="scientific">Actinopolymorpha cephalotaxi</name>
    <dbReference type="NCBI Taxonomy" id="504797"/>
    <lineage>
        <taxon>Bacteria</taxon>
        <taxon>Bacillati</taxon>
        <taxon>Actinomycetota</taxon>
        <taxon>Actinomycetes</taxon>
        <taxon>Propionibacteriales</taxon>
        <taxon>Actinopolymorphaceae</taxon>
        <taxon>Actinopolymorpha</taxon>
    </lineage>
</organism>
<dbReference type="OrthoDB" id="3172099at2"/>
<dbReference type="PROSITE" id="PS50949">
    <property type="entry name" value="HTH_GNTR"/>
    <property type="match status" value="1"/>
</dbReference>
<keyword evidence="3" id="KW-0804">Transcription</keyword>